<dbReference type="Proteomes" id="UP001332192">
    <property type="component" value="Chromosome"/>
</dbReference>
<dbReference type="EMBL" id="CP141615">
    <property type="protein sequence ID" value="WRP17473.1"/>
    <property type="molecule type" value="Genomic_DNA"/>
</dbReference>
<dbReference type="Pfam" id="PF00072">
    <property type="entry name" value="Response_reg"/>
    <property type="match status" value="1"/>
</dbReference>
<dbReference type="SMART" id="SM00421">
    <property type="entry name" value="HTH_LUXR"/>
    <property type="match status" value="1"/>
</dbReference>
<keyword evidence="9" id="KW-1185">Reference proteome</keyword>
<dbReference type="PANTHER" id="PTHR43214">
    <property type="entry name" value="TWO-COMPONENT RESPONSE REGULATOR"/>
    <property type="match status" value="1"/>
</dbReference>
<dbReference type="InterPro" id="IPR058245">
    <property type="entry name" value="NreC/VraR/RcsB-like_REC"/>
</dbReference>
<evidence type="ECO:0000256" key="4">
    <source>
        <dbReference type="ARBA" id="ARBA00023163"/>
    </source>
</evidence>
<dbReference type="Gene3D" id="3.40.50.2300">
    <property type="match status" value="1"/>
</dbReference>
<proteinExistence type="predicted"/>
<keyword evidence="4" id="KW-0804">Transcription</keyword>
<feature type="domain" description="HTH luxR-type" evidence="6">
    <location>
        <begin position="160"/>
        <end position="228"/>
    </location>
</feature>
<sequence length="234" mass="25360">MPAGWDLTQGSGAATSGERIRVVIVEDEGLYRDLLATALSRHPRIEVARAFGDAGSALEVVPSLDPHVAILDIQLGGPFNGIHLGLRLRRDLPGLGVVLLSNHADPDFLMAVPQEELSGWSYLLKRSVGDLATLERAVEGSAAGLVVLDPQLTRGALAQRRGGPASLTPRQREIWALIAQGYTNTAIAEKLHLSPKSVENHINLLYQELDIDSADRTVHPRVKAVLRYLKEPRA</sequence>
<dbReference type="PRINTS" id="PR00038">
    <property type="entry name" value="HTHLUXR"/>
</dbReference>
<evidence type="ECO:0000313" key="9">
    <source>
        <dbReference type="Proteomes" id="UP001332192"/>
    </source>
</evidence>
<evidence type="ECO:0000256" key="5">
    <source>
        <dbReference type="PROSITE-ProRule" id="PRU00169"/>
    </source>
</evidence>
<dbReference type="InterPro" id="IPR011006">
    <property type="entry name" value="CheY-like_superfamily"/>
</dbReference>
<gene>
    <name evidence="8" type="ORF">U7230_00195</name>
</gene>
<keyword evidence="3" id="KW-0238">DNA-binding</keyword>
<organism evidence="8 9">
    <name type="scientific">Carboxydichorda subterranea</name>
    <dbReference type="NCBI Taxonomy" id="3109565"/>
    <lineage>
        <taxon>Bacteria</taxon>
        <taxon>Bacillati</taxon>
        <taxon>Bacillota</taxon>
        <taxon>Limnochordia</taxon>
        <taxon>Limnochordales</taxon>
        <taxon>Geochordaceae</taxon>
        <taxon>Carboxydichorda</taxon>
    </lineage>
</organism>
<keyword evidence="1 5" id="KW-0597">Phosphoprotein</keyword>
<feature type="modified residue" description="4-aspartylphosphate" evidence="5">
    <location>
        <position position="72"/>
    </location>
</feature>
<dbReference type="CDD" id="cd17535">
    <property type="entry name" value="REC_NarL-like"/>
    <property type="match status" value="1"/>
</dbReference>
<dbReference type="RefSeq" id="WP_324716743.1">
    <property type="nucleotide sequence ID" value="NZ_CP141615.1"/>
</dbReference>
<evidence type="ECO:0000256" key="2">
    <source>
        <dbReference type="ARBA" id="ARBA00023015"/>
    </source>
</evidence>
<evidence type="ECO:0000259" key="6">
    <source>
        <dbReference type="PROSITE" id="PS50043"/>
    </source>
</evidence>
<protein>
    <submittedName>
        <fullName evidence="8">Response regulator transcription factor</fullName>
    </submittedName>
</protein>
<keyword evidence="2" id="KW-0805">Transcription regulation</keyword>
<dbReference type="SUPFAM" id="SSF52172">
    <property type="entry name" value="CheY-like"/>
    <property type="match status" value="1"/>
</dbReference>
<dbReference type="SUPFAM" id="SSF46894">
    <property type="entry name" value="C-terminal effector domain of the bipartite response regulators"/>
    <property type="match status" value="1"/>
</dbReference>
<dbReference type="InterPro" id="IPR039420">
    <property type="entry name" value="WalR-like"/>
</dbReference>
<evidence type="ECO:0000313" key="8">
    <source>
        <dbReference type="EMBL" id="WRP17473.1"/>
    </source>
</evidence>
<name>A0ABZ1BZF6_9FIRM</name>
<evidence type="ECO:0000259" key="7">
    <source>
        <dbReference type="PROSITE" id="PS50110"/>
    </source>
</evidence>
<dbReference type="InterPro" id="IPR001789">
    <property type="entry name" value="Sig_transdc_resp-reg_receiver"/>
</dbReference>
<evidence type="ECO:0000256" key="3">
    <source>
        <dbReference type="ARBA" id="ARBA00023125"/>
    </source>
</evidence>
<evidence type="ECO:0000256" key="1">
    <source>
        <dbReference type="ARBA" id="ARBA00022553"/>
    </source>
</evidence>
<dbReference type="InterPro" id="IPR016032">
    <property type="entry name" value="Sig_transdc_resp-reg_C-effctor"/>
</dbReference>
<dbReference type="InterPro" id="IPR000792">
    <property type="entry name" value="Tscrpt_reg_LuxR_C"/>
</dbReference>
<dbReference type="SMART" id="SM00448">
    <property type="entry name" value="REC"/>
    <property type="match status" value="1"/>
</dbReference>
<dbReference type="CDD" id="cd06170">
    <property type="entry name" value="LuxR_C_like"/>
    <property type="match status" value="1"/>
</dbReference>
<reference evidence="8 9" key="1">
    <citation type="journal article" date="2024" name="Front. Microbiol.">
        <title>Novel thermophilic genera Geochorda gen. nov. and Carboxydochorda gen. nov. from the deep terrestrial subsurface reveal the ecophysiological diversity in the class Limnochordia.</title>
        <authorList>
            <person name="Karnachuk O.V."/>
            <person name="Lukina A.P."/>
            <person name="Avakyan M.R."/>
            <person name="Kadnikov V.V."/>
            <person name="Begmatov S."/>
            <person name="Beletsky A.V."/>
            <person name="Vlasova K.G."/>
            <person name="Novikov A.A."/>
            <person name="Shcherbakova V.A."/>
            <person name="Mardanov A.V."/>
            <person name="Ravin N.V."/>
        </authorList>
    </citation>
    <scope>NUCLEOTIDE SEQUENCE [LARGE SCALE GENOMIC DNA]</scope>
    <source>
        <strain evidence="8 9">L945</strain>
    </source>
</reference>
<accession>A0ABZ1BZF6</accession>
<dbReference type="PROSITE" id="PS50110">
    <property type="entry name" value="RESPONSE_REGULATORY"/>
    <property type="match status" value="1"/>
</dbReference>
<dbReference type="PROSITE" id="PS50043">
    <property type="entry name" value="HTH_LUXR_2"/>
    <property type="match status" value="1"/>
</dbReference>
<feature type="domain" description="Response regulatory" evidence="7">
    <location>
        <begin position="21"/>
        <end position="140"/>
    </location>
</feature>
<dbReference type="Pfam" id="PF00196">
    <property type="entry name" value="GerE"/>
    <property type="match status" value="1"/>
</dbReference>